<dbReference type="AlphaFoldDB" id="A0A3M6WSQ1"/>
<gene>
    <name evidence="4" type="ORF">D0868_15988</name>
</gene>
<name>A0A3M6WSQ1_HORWE</name>
<evidence type="ECO:0000313" key="5">
    <source>
        <dbReference type="Proteomes" id="UP000282582"/>
    </source>
</evidence>
<dbReference type="InterPro" id="IPR052988">
    <property type="entry name" value="Oryzine_lactonohydrolase"/>
</dbReference>
<dbReference type="PANTHER" id="PTHR47064:SF2">
    <property type="entry name" value="SMP-30_GLUCONOLACTONASE_LRE-LIKE REGION DOMAIN-CONTAINING PROTEIN-RELATED"/>
    <property type="match status" value="1"/>
</dbReference>
<evidence type="ECO:0000256" key="2">
    <source>
        <dbReference type="SAM" id="SignalP"/>
    </source>
</evidence>
<dbReference type="InterPro" id="IPR011042">
    <property type="entry name" value="6-blade_b-propeller_TolB-like"/>
</dbReference>
<dbReference type="Proteomes" id="UP000282582">
    <property type="component" value="Unassembled WGS sequence"/>
</dbReference>
<evidence type="ECO:0000256" key="1">
    <source>
        <dbReference type="SAM" id="MobiDB-lite"/>
    </source>
</evidence>
<feature type="signal peptide" evidence="2">
    <location>
        <begin position="1"/>
        <end position="16"/>
    </location>
</feature>
<feature type="chain" id="PRO_5018032105" description="SMP-30/Gluconolactonase/LRE-like region domain-containing protein" evidence="2">
    <location>
        <begin position="17"/>
        <end position="544"/>
    </location>
</feature>
<dbReference type="InterPro" id="IPR013658">
    <property type="entry name" value="SGL"/>
</dbReference>
<feature type="domain" description="SMP-30/Gluconolactonase/LRE-like region" evidence="3">
    <location>
        <begin position="290"/>
        <end position="478"/>
    </location>
</feature>
<feature type="region of interest" description="Disordered" evidence="1">
    <location>
        <begin position="517"/>
        <end position="544"/>
    </location>
</feature>
<organism evidence="4 5">
    <name type="scientific">Hortaea werneckii</name>
    <name type="common">Black yeast</name>
    <name type="synonym">Cladosporium werneckii</name>
    <dbReference type="NCBI Taxonomy" id="91943"/>
    <lineage>
        <taxon>Eukaryota</taxon>
        <taxon>Fungi</taxon>
        <taxon>Dikarya</taxon>
        <taxon>Ascomycota</taxon>
        <taxon>Pezizomycotina</taxon>
        <taxon>Dothideomycetes</taxon>
        <taxon>Dothideomycetidae</taxon>
        <taxon>Mycosphaerellales</taxon>
        <taxon>Teratosphaeriaceae</taxon>
        <taxon>Hortaea</taxon>
    </lineage>
</organism>
<keyword evidence="2" id="KW-0732">Signal</keyword>
<evidence type="ECO:0000259" key="3">
    <source>
        <dbReference type="Pfam" id="PF08450"/>
    </source>
</evidence>
<dbReference type="PANTHER" id="PTHR47064">
    <property type="entry name" value="PUTATIVE (AFU_ORTHOLOGUE AFUA_1G08990)-RELATED"/>
    <property type="match status" value="1"/>
</dbReference>
<dbReference type="Pfam" id="PF08450">
    <property type="entry name" value="SGL"/>
    <property type="match status" value="1"/>
</dbReference>
<comment type="caution">
    <text evidence="4">The sequence shown here is derived from an EMBL/GenBank/DDBJ whole genome shotgun (WGS) entry which is preliminary data.</text>
</comment>
<dbReference type="VEuPathDB" id="FungiDB:BTJ68_11826"/>
<accession>A0A3M6WSQ1</accession>
<dbReference type="Gene3D" id="2.120.10.30">
    <property type="entry name" value="TolB, C-terminal domain"/>
    <property type="match status" value="1"/>
</dbReference>
<reference evidence="4 5" key="1">
    <citation type="journal article" date="2018" name="BMC Genomics">
        <title>Genomic evidence for intraspecific hybridization in a clonal and extremely halotolerant yeast.</title>
        <authorList>
            <person name="Gostincar C."/>
            <person name="Stajich J.E."/>
            <person name="Zupancic J."/>
            <person name="Zalar P."/>
            <person name="Gunde-Cimerman N."/>
        </authorList>
    </citation>
    <scope>NUCLEOTIDE SEQUENCE [LARGE SCALE GENOMIC DNA]</scope>
    <source>
        <strain evidence="4 5">EXF-6654</strain>
    </source>
</reference>
<dbReference type="SUPFAM" id="SSF63829">
    <property type="entry name" value="Calcium-dependent phosphotriesterase"/>
    <property type="match status" value="1"/>
</dbReference>
<sequence length="544" mass="60251">MQSALDFMVLISLASSAFNDLQQLDDRDHGSEWLANFRRLVNDAHVTSETITTLLALMSASVSNGSALPPYLRVPEPHQLTQRLDEMDKDILSVRHIAEPGYSSFAVIQIGTKCMLDDLRKILAGVKDHWHDATANVSIADLRVSPLPENKAIFRAFVSKPDWLRLATSFNYASQLETIANSSVNEINFLSYDDSFANDVLGPDFSQEFITQTSWTAFHEAGVYNIETGKLYATSNWAGSADNPINVTAIDISNNNSVESIRYDHLAEANGACAYYPPGTPVNSSEGQAIVFCDEGDFDHPSRLTLVEPATNTSRVLLNNFLGRNFSSLNDVTQHPVTGDLWFTDTQYGYWQYFRPEPTIRQQVYRFEPLTGVVQAVADYFYAPNGIELSPDWKHIYVTDTGVHTFPGKDNLTNPASIYRFDITPDGKRLENRQLFAYSDDGFPDGIHTDTRGNVYSACGDGVQVWNPSGVLIGKFVVNGGVNNFAFVPNGMYIFNADKLFKVTIKAQGRTVARDFGLANQSDGNGNGAEDHGRRHSGHWGPPS</sequence>
<dbReference type="EMBL" id="QWIK01002975">
    <property type="protein sequence ID" value="RMX81421.1"/>
    <property type="molecule type" value="Genomic_DNA"/>
</dbReference>
<proteinExistence type="predicted"/>
<protein>
    <recommendedName>
        <fullName evidence="3">SMP-30/Gluconolactonase/LRE-like region domain-containing protein</fullName>
    </recommendedName>
</protein>
<evidence type="ECO:0000313" key="4">
    <source>
        <dbReference type="EMBL" id="RMX81421.1"/>
    </source>
</evidence>